<dbReference type="HAMAP" id="MF_00957">
    <property type="entry name" value="PolyA_pol"/>
    <property type="match status" value="1"/>
</dbReference>
<evidence type="ECO:0000259" key="12">
    <source>
        <dbReference type="Pfam" id="PF12627"/>
    </source>
</evidence>
<evidence type="ECO:0000313" key="13">
    <source>
        <dbReference type="EMBL" id="SFD24246.1"/>
    </source>
</evidence>
<dbReference type="Pfam" id="PF01743">
    <property type="entry name" value="PolyA_pol"/>
    <property type="match status" value="1"/>
</dbReference>
<dbReference type="Proteomes" id="UP000198611">
    <property type="component" value="Unassembled WGS sequence"/>
</dbReference>
<feature type="compositionally biased region" description="Basic residues" evidence="9">
    <location>
        <begin position="433"/>
        <end position="447"/>
    </location>
</feature>
<keyword evidence="4 7" id="KW-0067">ATP-binding</keyword>
<dbReference type="PANTHER" id="PTHR43051">
    <property type="entry name" value="POLYNUCLEOTIDE ADENYLYLTRANSFERASE FAMILY PROTEIN"/>
    <property type="match status" value="1"/>
</dbReference>
<comment type="function">
    <text evidence="7">Adds poly(A) tail to the 3' end of many RNAs, which usually targets these RNAs for decay. Plays a significant role in the global control of gene expression, through influencing the rate of transcript degradation, and in the general RNA quality control.</text>
</comment>
<feature type="domain" description="tRNA nucleotidyltransferase/poly(A) polymerase RNA and SrmB- binding" evidence="12">
    <location>
        <begin position="208"/>
        <end position="270"/>
    </location>
</feature>
<dbReference type="Pfam" id="PF12627">
    <property type="entry name" value="PolyA_pol_RNAbd"/>
    <property type="match status" value="1"/>
</dbReference>
<keyword evidence="1 7" id="KW-0507">mRNA processing</keyword>
<dbReference type="EC" id="2.7.7.19" evidence="7"/>
<evidence type="ECO:0000256" key="6">
    <source>
        <dbReference type="ARBA" id="ARBA00023163"/>
    </source>
</evidence>
<comment type="similarity">
    <text evidence="7 8">Belongs to the tRNA nucleotidyltransferase/poly(A) polymerase family.</text>
</comment>
<protein>
    <recommendedName>
        <fullName evidence="7">Poly(A) polymerase I</fullName>
        <shortName evidence="7">PAP I</shortName>
        <ecNumber evidence="7">2.7.7.19</ecNumber>
    </recommendedName>
</protein>
<feature type="active site" evidence="7">
    <location>
        <position position="71"/>
    </location>
</feature>
<comment type="catalytic activity">
    <reaction evidence="7">
        <text>RNA(n) + ATP = RNA(n)-3'-adenine ribonucleotide + diphosphate</text>
        <dbReference type="Rhea" id="RHEA:11332"/>
        <dbReference type="Rhea" id="RHEA-COMP:14527"/>
        <dbReference type="Rhea" id="RHEA-COMP:17347"/>
        <dbReference type="ChEBI" id="CHEBI:30616"/>
        <dbReference type="ChEBI" id="CHEBI:33019"/>
        <dbReference type="ChEBI" id="CHEBI:140395"/>
        <dbReference type="ChEBI" id="CHEBI:173115"/>
        <dbReference type="EC" id="2.7.7.19"/>
    </reaction>
</comment>
<proteinExistence type="inferred from homology"/>
<feature type="active site" evidence="7">
    <location>
        <position position="150"/>
    </location>
</feature>
<accession>A0A1I1QQ43</accession>
<dbReference type="InterPro" id="IPR025866">
    <property type="entry name" value="PolyA_pol_arg_C_dom"/>
</dbReference>
<dbReference type="InterPro" id="IPR043519">
    <property type="entry name" value="NT_sf"/>
</dbReference>
<dbReference type="STRING" id="1123397.SAMN05660831_01224"/>
<dbReference type="SUPFAM" id="SSF81891">
    <property type="entry name" value="Poly A polymerase C-terminal region-like"/>
    <property type="match status" value="1"/>
</dbReference>
<dbReference type="Gene3D" id="3.30.460.10">
    <property type="entry name" value="Beta Polymerase, domain 2"/>
    <property type="match status" value="1"/>
</dbReference>
<evidence type="ECO:0000256" key="5">
    <source>
        <dbReference type="ARBA" id="ARBA00022884"/>
    </source>
</evidence>
<dbReference type="InterPro" id="IPR010206">
    <property type="entry name" value="PolA_pol_I"/>
</dbReference>
<dbReference type="Gene3D" id="1.10.3090.10">
    <property type="entry name" value="cca-adding enzyme, domain 2"/>
    <property type="match status" value="1"/>
</dbReference>
<feature type="active site" evidence="7">
    <location>
        <position position="73"/>
    </location>
</feature>
<dbReference type="NCBIfam" id="TIGR01942">
    <property type="entry name" value="pcnB"/>
    <property type="match status" value="1"/>
</dbReference>
<dbReference type="GO" id="GO:0005524">
    <property type="term" value="F:ATP binding"/>
    <property type="evidence" value="ECO:0007669"/>
    <property type="project" value="UniProtKB-UniRule"/>
</dbReference>
<dbReference type="AlphaFoldDB" id="A0A1I1QQ43"/>
<evidence type="ECO:0000259" key="11">
    <source>
        <dbReference type="Pfam" id="PF12626"/>
    </source>
</evidence>
<organism evidence="13 14">
    <name type="scientific">Thiohalospira halophila DSM 15071</name>
    <dbReference type="NCBI Taxonomy" id="1123397"/>
    <lineage>
        <taxon>Bacteria</taxon>
        <taxon>Pseudomonadati</taxon>
        <taxon>Pseudomonadota</taxon>
        <taxon>Gammaproteobacteria</taxon>
        <taxon>Thiohalospirales</taxon>
        <taxon>Thiohalospiraceae</taxon>
        <taxon>Thiohalospira</taxon>
    </lineage>
</organism>
<keyword evidence="6 7" id="KW-0804">Transcription</keyword>
<evidence type="ECO:0000259" key="10">
    <source>
        <dbReference type="Pfam" id="PF01743"/>
    </source>
</evidence>
<dbReference type="CDD" id="cd05398">
    <property type="entry name" value="NT_ClassII-CCAase"/>
    <property type="match status" value="1"/>
</dbReference>
<dbReference type="GO" id="GO:0003723">
    <property type="term" value="F:RNA binding"/>
    <property type="evidence" value="ECO:0007669"/>
    <property type="project" value="UniProtKB-UniRule"/>
</dbReference>
<evidence type="ECO:0000256" key="8">
    <source>
        <dbReference type="RuleBase" id="RU003953"/>
    </source>
</evidence>
<dbReference type="Pfam" id="PF12626">
    <property type="entry name" value="PolyA_pol_arg_C"/>
    <property type="match status" value="1"/>
</dbReference>
<feature type="domain" description="Polymerase A arginine-rich C-terminal" evidence="11">
    <location>
        <begin position="325"/>
        <end position="440"/>
    </location>
</feature>
<evidence type="ECO:0000256" key="3">
    <source>
        <dbReference type="ARBA" id="ARBA00022741"/>
    </source>
</evidence>
<keyword evidence="2 7" id="KW-0808">Transferase</keyword>
<dbReference type="InterPro" id="IPR052191">
    <property type="entry name" value="tRNA_ntf/polyA_polymerase_I"/>
</dbReference>
<dbReference type="SUPFAM" id="SSF81301">
    <property type="entry name" value="Nucleotidyltransferase"/>
    <property type="match status" value="1"/>
</dbReference>
<dbReference type="GO" id="GO:0043633">
    <property type="term" value="P:polyadenylation-dependent RNA catabolic process"/>
    <property type="evidence" value="ECO:0007669"/>
    <property type="project" value="InterPro"/>
</dbReference>
<dbReference type="OrthoDB" id="9805698at2"/>
<dbReference type="GO" id="GO:1990817">
    <property type="term" value="F:poly(A) RNA polymerase activity"/>
    <property type="evidence" value="ECO:0007669"/>
    <property type="project" value="UniProtKB-UniRule"/>
</dbReference>
<evidence type="ECO:0000256" key="9">
    <source>
        <dbReference type="SAM" id="MobiDB-lite"/>
    </source>
</evidence>
<keyword evidence="3 7" id="KW-0547">Nucleotide-binding</keyword>
<keyword evidence="5 7" id="KW-0694">RNA-binding</keyword>
<dbReference type="InterPro" id="IPR032828">
    <property type="entry name" value="PolyA_RNA-bd"/>
</dbReference>
<gene>
    <name evidence="7" type="primary">pcnB</name>
    <name evidence="13" type="ORF">SAMN05660831_01224</name>
</gene>
<feature type="region of interest" description="Disordered" evidence="9">
    <location>
        <begin position="415"/>
        <end position="462"/>
    </location>
</feature>
<reference evidence="13 14" key="1">
    <citation type="submission" date="2016-10" db="EMBL/GenBank/DDBJ databases">
        <authorList>
            <person name="de Groot N.N."/>
        </authorList>
    </citation>
    <scope>NUCLEOTIDE SEQUENCE [LARGE SCALE GENOMIC DNA]</scope>
    <source>
        <strain evidence="13 14">HL3</strain>
    </source>
</reference>
<dbReference type="PANTHER" id="PTHR43051:SF1">
    <property type="entry name" value="POLYNUCLEOTIDE ADENYLYLTRANSFERASE FAMILY PROTEIN"/>
    <property type="match status" value="1"/>
</dbReference>
<feature type="domain" description="Poly A polymerase head" evidence="10">
    <location>
        <begin position="53"/>
        <end position="181"/>
    </location>
</feature>
<evidence type="ECO:0000256" key="7">
    <source>
        <dbReference type="HAMAP-Rule" id="MF_00957"/>
    </source>
</evidence>
<sequence>MIRWLKSRLQKLVGRPDPGPRIIPREEHPVSRSAMSANVLKVLTRLHNHGYAAYMVGGGVRDLLLGREPKDFDVATDATPDEVNSLFRNSRLIGRRFKIVHVHFGPEIIEVATFRAAAENGDGEVERSEDGMVLRDNVYGTLEEDAWRRDFSVNALYYNIADHSIVDYCGGWEDVQAGLLRMIGDPAERFREDPVRVLRAVRFAAKHGFRIERETEAPMRELGDLLNGVPPARLFEEVNKLFLSGAAVQSYELLRYYDVFRILFPITEEALQREEEGFPLLFLIRALENTDRRVNEGRPVTPAFLIAALLWEPVRQHVASARKAGENPGRALQVAAEQVVSGQVKHVAIPRRFSTAAREIWSLQDRFHQRAGKRPWKLMEHPRFRAAYDFLVLRAAAGEIDPEVSDWWTRFQDADEGERERMAAQQQGGGGNNRKKGRRRGGRRRKPKSDAGSEQSGGNGGE</sequence>
<dbReference type="EMBL" id="FOMJ01000003">
    <property type="protein sequence ID" value="SFD24246.1"/>
    <property type="molecule type" value="Genomic_DNA"/>
</dbReference>
<evidence type="ECO:0000256" key="1">
    <source>
        <dbReference type="ARBA" id="ARBA00022664"/>
    </source>
</evidence>
<dbReference type="InterPro" id="IPR002646">
    <property type="entry name" value="PolA_pol_head_dom"/>
</dbReference>
<dbReference type="GO" id="GO:0006397">
    <property type="term" value="P:mRNA processing"/>
    <property type="evidence" value="ECO:0007669"/>
    <property type="project" value="UniProtKB-KW"/>
</dbReference>
<keyword evidence="14" id="KW-1185">Reference proteome</keyword>
<evidence type="ECO:0000313" key="14">
    <source>
        <dbReference type="Proteomes" id="UP000198611"/>
    </source>
</evidence>
<dbReference type="FunFam" id="3.30.460.10:FF:000035">
    <property type="entry name" value="Poly(A) polymerase I"/>
    <property type="match status" value="1"/>
</dbReference>
<evidence type="ECO:0000256" key="4">
    <source>
        <dbReference type="ARBA" id="ARBA00022840"/>
    </source>
</evidence>
<name>A0A1I1QQ43_9GAMM</name>
<evidence type="ECO:0000256" key="2">
    <source>
        <dbReference type="ARBA" id="ARBA00022679"/>
    </source>
</evidence>